<feature type="domain" description="Calcineurin-like phosphoesterase" evidence="4">
    <location>
        <begin position="147"/>
        <end position="347"/>
    </location>
</feature>
<dbReference type="CDD" id="cd00839">
    <property type="entry name" value="MPP_PAPs"/>
    <property type="match status" value="1"/>
</dbReference>
<dbReference type="InterPro" id="IPR004843">
    <property type="entry name" value="Calcineurin-like_PHP"/>
</dbReference>
<dbReference type="InterPro" id="IPR008963">
    <property type="entry name" value="Purple_acid_Pase-like_N"/>
</dbReference>
<feature type="domain" description="Purple acid phosphatase N-terminal" evidence="6">
    <location>
        <begin position="46"/>
        <end position="136"/>
    </location>
</feature>
<evidence type="ECO:0000259" key="4">
    <source>
        <dbReference type="Pfam" id="PF00149"/>
    </source>
</evidence>
<sequence length="459" mass="53093">MRLVLVFVCVFAFQIAKCERTYLEVGRTAHWMDPNDANRGPYYGQPEQVHLSYGGDPSRQIVTWLTFDDTVKSYVEYGTDRFSTKVAANVTLFRDGGHKKTIRFIHRAVMTGIKPGKRYVYRVGSQYGISNVFTFTGLTERPDGGYRFAVFGDMGNKNARSLGTIQREVQDGEIDMILHVGDFSYNLDTDNGAFGDEYMRQIEPAAAYVPYMTVVGNHEQKYNFSHYINRFTMPNTDHNIFYSFDIGDVHFVVLSAELYFYTKYGTDQIQTQWNFLNDDLTKANENRKNVPWIIALFHRPMYCSSRKDADCMHKKSITRTGLNGKYGLEQLFHKYGVDVAFFAHQHLYERFYPVYNRTAYRNVSNPYYDPPAPVYIMSGSAGCQEKLGHFGPPQPWTAFTSSSYGFHRMHVYNKTHIHFEQYGVKEEGIEDQMLLVKHNHGPYTLHDEQLLQQLGTYVD</sequence>
<name>A0A7E4ZRU2_PANRE</name>
<dbReference type="InterPro" id="IPR015914">
    <property type="entry name" value="PAPs_N"/>
</dbReference>
<feature type="signal peptide" evidence="3">
    <location>
        <begin position="1"/>
        <end position="18"/>
    </location>
</feature>
<reference evidence="8" key="2">
    <citation type="submission" date="2020-10" db="UniProtKB">
        <authorList>
            <consortium name="WormBaseParasite"/>
        </authorList>
    </citation>
    <scope>IDENTIFICATION</scope>
</reference>
<dbReference type="InterPro" id="IPR041792">
    <property type="entry name" value="MPP_PAP"/>
</dbReference>
<evidence type="ECO:0000313" key="7">
    <source>
        <dbReference type="Proteomes" id="UP000492821"/>
    </source>
</evidence>
<keyword evidence="3" id="KW-0378">Hydrolase</keyword>
<dbReference type="InterPro" id="IPR029052">
    <property type="entry name" value="Metallo-depent_PP-like"/>
</dbReference>
<dbReference type="WBParaSite" id="Pan_g13723.t1">
    <property type="protein sequence ID" value="Pan_g13723.t1"/>
    <property type="gene ID" value="Pan_g13723"/>
</dbReference>
<dbReference type="GO" id="GO:0046872">
    <property type="term" value="F:metal ion binding"/>
    <property type="evidence" value="ECO:0007669"/>
    <property type="project" value="InterPro"/>
</dbReference>
<proteinExistence type="inferred from homology"/>
<evidence type="ECO:0000256" key="1">
    <source>
        <dbReference type="ARBA" id="ARBA00022729"/>
    </source>
</evidence>
<dbReference type="AlphaFoldDB" id="A0A7E4ZRU2"/>
<feature type="chain" id="PRO_5029038554" description="Purple acid phosphatase" evidence="3">
    <location>
        <begin position="19"/>
        <end position="459"/>
    </location>
</feature>
<keyword evidence="7" id="KW-1185">Reference proteome</keyword>
<dbReference type="SUPFAM" id="SSF49363">
    <property type="entry name" value="Purple acid phosphatase, N-terminal domain"/>
    <property type="match status" value="1"/>
</dbReference>
<accession>A0A7E4ZRU2</accession>
<dbReference type="Gene3D" id="2.60.40.380">
    <property type="entry name" value="Purple acid phosphatase-like, N-terminal"/>
    <property type="match status" value="1"/>
</dbReference>
<evidence type="ECO:0000259" key="6">
    <source>
        <dbReference type="Pfam" id="PF16656"/>
    </source>
</evidence>
<dbReference type="Gene3D" id="3.60.21.10">
    <property type="match status" value="1"/>
</dbReference>
<dbReference type="SUPFAM" id="SSF56300">
    <property type="entry name" value="Metallo-dependent phosphatases"/>
    <property type="match status" value="1"/>
</dbReference>
<keyword evidence="2" id="KW-0325">Glycoprotein</keyword>
<reference evidence="7" key="1">
    <citation type="journal article" date="2013" name="Genetics">
        <title>The draft genome and transcriptome of Panagrellus redivivus are shaped by the harsh demands of a free-living lifestyle.</title>
        <authorList>
            <person name="Srinivasan J."/>
            <person name="Dillman A.R."/>
            <person name="Macchietto M.G."/>
            <person name="Heikkinen L."/>
            <person name="Lakso M."/>
            <person name="Fracchia K.M."/>
            <person name="Antoshechkin I."/>
            <person name="Mortazavi A."/>
            <person name="Wong G."/>
            <person name="Sternberg P.W."/>
        </authorList>
    </citation>
    <scope>NUCLEOTIDE SEQUENCE [LARGE SCALE GENOMIC DNA]</scope>
    <source>
        <strain evidence="7">MT8872</strain>
    </source>
</reference>
<dbReference type="Pfam" id="PF16656">
    <property type="entry name" value="Pur_ac_phosph_N"/>
    <property type="match status" value="1"/>
</dbReference>
<organism evidence="7 8">
    <name type="scientific">Panagrellus redivivus</name>
    <name type="common">Microworm</name>
    <dbReference type="NCBI Taxonomy" id="6233"/>
    <lineage>
        <taxon>Eukaryota</taxon>
        <taxon>Metazoa</taxon>
        <taxon>Ecdysozoa</taxon>
        <taxon>Nematoda</taxon>
        <taxon>Chromadorea</taxon>
        <taxon>Rhabditida</taxon>
        <taxon>Tylenchina</taxon>
        <taxon>Panagrolaimomorpha</taxon>
        <taxon>Panagrolaimoidea</taxon>
        <taxon>Panagrolaimidae</taxon>
        <taxon>Panagrellus</taxon>
    </lineage>
</organism>
<dbReference type="Proteomes" id="UP000492821">
    <property type="component" value="Unassembled WGS sequence"/>
</dbReference>
<dbReference type="PANTHER" id="PTHR45867">
    <property type="entry name" value="PURPLE ACID PHOSPHATASE"/>
    <property type="match status" value="1"/>
</dbReference>
<protein>
    <recommendedName>
        <fullName evidence="3">Purple acid phosphatase</fullName>
        <ecNumber evidence="3">3.1.3.2</ecNumber>
    </recommendedName>
</protein>
<keyword evidence="1 3" id="KW-0732">Signal</keyword>
<evidence type="ECO:0000259" key="5">
    <source>
        <dbReference type="Pfam" id="PF14008"/>
    </source>
</evidence>
<dbReference type="Pfam" id="PF00149">
    <property type="entry name" value="Metallophos"/>
    <property type="match status" value="1"/>
</dbReference>
<dbReference type="PANTHER" id="PTHR45867:SF3">
    <property type="entry name" value="ACID PHOSPHATASE TYPE 7"/>
    <property type="match status" value="1"/>
</dbReference>
<dbReference type="EC" id="3.1.3.2" evidence="3"/>
<dbReference type="GO" id="GO:0003993">
    <property type="term" value="F:acid phosphatase activity"/>
    <property type="evidence" value="ECO:0007669"/>
    <property type="project" value="UniProtKB-EC"/>
</dbReference>
<feature type="domain" description="Purple acid phosphatase C-terminal" evidence="5">
    <location>
        <begin position="372"/>
        <end position="431"/>
    </location>
</feature>
<dbReference type="Pfam" id="PF14008">
    <property type="entry name" value="Metallophos_C"/>
    <property type="match status" value="1"/>
</dbReference>
<comment type="catalytic activity">
    <reaction evidence="3">
        <text>a phosphate monoester + H2O = an alcohol + phosphate</text>
        <dbReference type="Rhea" id="RHEA:15017"/>
        <dbReference type="ChEBI" id="CHEBI:15377"/>
        <dbReference type="ChEBI" id="CHEBI:30879"/>
        <dbReference type="ChEBI" id="CHEBI:43474"/>
        <dbReference type="ChEBI" id="CHEBI:67140"/>
        <dbReference type="EC" id="3.1.3.2"/>
    </reaction>
</comment>
<evidence type="ECO:0000313" key="8">
    <source>
        <dbReference type="WBParaSite" id="Pan_g13723.t1"/>
    </source>
</evidence>
<evidence type="ECO:0000256" key="2">
    <source>
        <dbReference type="ARBA" id="ARBA00023180"/>
    </source>
</evidence>
<dbReference type="InterPro" id="IPR025733">
    <property type="entry name" value="PAPs_C"/>
</dbReference>
<evidence type="ECO:0000256" key="3">
    <source>
        <dbReference type="RuleBase" id="RU361203"/>
    </source>
</evidence>
<comment type="similarity">
    <text evidence="3">Belongs to the metallophosphoesterase superfamily. Purple acid phosphatase family.</text>
</comment>